<feature type="chain" id="PRO_5011693980" description="cellulase" evidence="9">
    <location>
        <begin position="30"/>
        <end position="557"/>
    </location>
</feature>
<feature type="domain" description="Glycoside hydrolase family 5" evidence="10">
    <location>
        <begin position="64"/>
        <end position="326"/>
    </location>
</feature>
<evidence type="ECO:0000313" key="13">
    <source>
        <dbReference type="Proteomes" id="UP000199659"/>
    </source>
</evidence>
<keyword evidence="5" id="KW-0119">Carbohydrate metabolism</keyword>
<accession>A0A1I6ID35</accession>
<dbReference type="EC" id="3.2.1.4" evidence="2"/>
<gene>
    <name evidence="12" type="ORF">SAMN05661086_00709</name>
</gene>
<feature type="signal peptide" evidence="9">
    <location>
        <begin position="1"/>
        <end position="29"/>
    </location>
</feature>
<evidence type="ECO:0000313" key="12">
    <source>
        <dbReference type="EMBL" id="SFR64596.1"/>
    </source>
</evidence>
<evidence type="ECO:0000256" key="9">
    <source>
        <dbReference type="SAM" id="SignalP"/>
    </source>
</evidence>
<dbReference type="InterPro" id="IPR017853">
    <property type="entry name" value="GH"/>
</dbReference>
<comment type="similarity">
    <text evidence="8">Belongs to the glycosyl hydrolase 5 (cellulase A) family.</text>
</comment>
<dbReference type="GO" id="GO:0030245">
    <property type="term" value="P:cellulose catabolic process"/>
    <property type="evidence" value="ECO:0007669"/>
    <property type="project" value="UniProtKB-KW"/>
</dbReference>
<evidence type="ECO:0000259" key="10">
    <source>
        <dbReference type="Pfam" id="PF00150"/>
    </source>
</evidence>
<proteinExistence type="inferred from homology"/>
<dbReference type="InterPro" id="IPR008979">
    <property type="entry name" value="Galactose-bd-like_sf"/>
</dbReference>
<dbReference type="STRING" id="37658.SAMN05661086_00709"/>
<reference evidence="12 13" key="1">
    <citation type="submission" date="2016-10" db="EMBL/GenBank/DDBJ databases">
        <authorList>
            <person name="de Groot N.N."/>
        </authorList>
    </citation>
    <scope>NUCLEOTIDE SEQUENCE [LARGE SCALE GENOMIC DNA]</scope>
    <source>
        <strain evidence="12 13">743A</strain>
    </source>
</reference>
<dbReference type="PROSITE" id="PS00659">
    <property type="entry name" value="GLYCOSYL_HYDROL_F5"/>
    <property type="match status" value="1"/>
</dbReference>
<keyword evidence="9" id="KW-0732">Signal</keyword>
<keyword evidence="3 8" id="KW-0378">Hydrolase</keyword>
<evidence type="ECO:0000256" key="1">
    <source>
        <dbReference type="ARBA" id="ARBA00000966"/>
    </source>
</evidence>
<dbReference type="InterPro" id="IPR018087">
    <property type="entry name" value="Glyco_hydro_5_CS"/>
</dbReference>
<dbReference type="PANTHER" id="PTHR34142:SF1">
    <property type="entry name" value="GLYCOSIDE HYDROLASE FAMILY 5 DOMAIN-CONTAINING PROTEIN"/>
    <property type="match status" value="1"/>
</dbReference>
<evidence type="ECO:0000256" key="6">
    <source>
        <dbReference type="ARBA" id="ARBA00023295"/>
    </source>
</evidence>
<dbReference type="InterPro" id="IPR005086">
    <property type="entry name" value="CBM17/28"/>
</dbReference>
<dbReference type="Pfam" id="PF03424">
    <property type="entry name" value="CBM_17_28"/>
    <property type="match status" value="1"/>
</dbReference>
<dbReference type="Pfam" id="PF00150">
    <property type="entry name" value="Cellulase"/>
    <property type="match status" value="1"/>
</dbReference>
<evidence type="ECO:0000256" key="2">
    <source>
        <dbReference type="ARBA" id="ARBA00012601"/>
    </source>
</evidence>
<protein>
    <recommendedName>
        <fullName evidence="2">cellulase</fullName>
        <ecNumber evidence="2">3.2.1.4</ecNumber>
    </recommendedName>
</protein>
<evidence type="ECO:0000256" key="4">
    <source>
        <dbReference type="ARBA" id="ARBA00023001"/>
    </source>
</evidence>
<evidence type="ECO:0000256" key="8">
    <source>
        <dbReference type="RuleBase" id="RU361153"/>
    </source>
</evidence>
<name>A0A1I6ID35_9FIRM</name>
<dbReference type="PANTHER" id="PTHR34142">
    <property type="entry name" value="ENDO-BETA-1,4-GLUCANASE A"/>
    <property type="match status" value="1"/>
</dbReference>
<feature type="domain" description="Carbohydrate binding module family 17/28" evidence="11">
    <location>
        <begin position="389"/>
        <end position="555"/>
    </location>
</feature>
<organism evidence="12 13">
    <name type="scientific">Anaeromicropila populeti</name>
    <dbReference type="NCBI Taxonomy" id="37658"/>
    <lineage>
        <taxon>Bacteria</taxon>
        <taxon>Bacillati</taxon>
        <taxon>Bacillota</taxon>
        <taxon>Clostridia</taxon>
        <taxon>Lachnospirales</taxon>
        <taxon>Lachnospiraceae</taxon>
        <taxon>Anaeromicropila</taxon>
    </lineage>
</organism>
<dbReference type="AlphaFoldDB" id="A0A1I6ID35"/>
<keyword evidence="7" id="KW-0624">Polysaccharide degradation</keyword>
<evidence type="ECO:0000256" key="7">
    <source>
        <dbReference type="ARBA" id="ARBA00023326"/>
    </source>
</evidence>
<dbReference type="EMBL" id="FOYZ01000002">
    <property type="protein sequence ID" value="SFR64596.1"/>
    <property type="molecule type" value="Genomic_DNA"/>
</dbReference>
<evidence type="ECO:0000256" key="3">
    <source>
        <dbReference type="ARBA" id="ARBA00022801"/>
    </source>
</evidence>
<keyword evidence="6 8" id="KW-0326">Glycosidase</keyword>
<dbReference type="GO" id="GO:0008810">
    <property type="term" value="F:cellulase activity"/>
    <property type="evidence" value="ECO:0007669"/>
    <property type="project" value="UniProtKB-EC"/>
</dbReference>
<dbReference type="SUPFAM" id="SSF49785">
    <property type="entry name" value="Galactose-binding domain-like"/>
    <property type="match status" value="1"/>
</dbReference>
<sequence length="557" mass="60351">MMKKLKKRFCSIIVLIAMLFVAVPSVVAAAESNYSHLLGNSNVKKPSVGGRLQVLEKNGVKTLCDESGELIQLRGMSTHGLQWFPGIVNQNAFVTLSNDWDSNVIRLAMYVAEGGYASNSSIMQTVINGINYAIANDMYVIVDWHTLNPGDPNASVYTGAQTFFNTIADLYPNSKYIIYELCNEPNSENGGVSNDATGWAAVKSYAEPIIQSLREKGNQNIIIVGNPFWSQRPDLAADNPINDVNTMYSVHFYSGTNPVSTVDTNRDNAMSNVRYALNHGVAVFATEWGTSLATGTTGPYLGKADAWLDFLNENNISWCNFSISNKDEIASALTSSTSMDPGSDYVWSESELTTSGQYVRARIKGIYYATPEDPSTSEPTAPIDFSSGYWDFNDGTTQGFGINADSPITAVTVANENNALRITGLNTKGSNDLSENNYWANVRLSADIWGQSINIYGDTKLTMDIIAPSPANVSIAAIPQSSSHGWANPTRAIRVWTGNFTAQSDGTYKATLTISTADSPNFSTIAADASDSTVTNMILFVGSDSDDISLDNIKFIP</sequence>
<comment type="catalytic activity">
    <reaction evidence="1">
        <text>Endohydrolysis of (1-&gt;4)-beta-D-glucosidic linkages in cellulose, lichenin and cereal beta-D-glucans.</text>
        <dbReference type="EC" id="3.2.1.4"/>
    </reaction>
</comment>
<dbReference type="Proteomes" id="UP000199659">
    <property type="component" value="Unassembled WGS sequence"/>
</dbReference>
<evidence type="ECO:0000256" key="5">
    <source>
        <dbReference type="ARBA" id="ARBA00023277"/>
    </source>
</evidence>
<dbReference type="Gene3D" id="3.20.20.80">
    <property type="entry name" value="Glycosidases"/>
    <property type="match status" value="1"/>
</dbReference>
<dbReference type="OrthoDB" id="154460at2"/>
<keyword evidence="13" id="KW-1185">Reference proteome</keyword>
<dbReference type="SUPFAM" id="SSF51445">
    <property type="entry name" value="(Trans)glycosidases"/>
    <property type="match status" value="1"/>
</dbReference>
<dbReference type="InterPro" id="IPR001547">
    <property type="entry name" value="Glyco_hydro_5"/>
</dbReference>
<dbReference type="Gene3D" id="2.60.120.260">
    <property type="entry name" value="Galactose-binding domain-like"/>
    <property type="match status" value="1"/>
</dbReference>
<keyword evidence="4" id="KW-0136">Cellulose degradation</keyword>
<evidence type="ECO:0000259" key="11">
    <source>
        <dbReference type="Pfam" id="PF03424"/>
    </source>
</evidence>